<protein>
    <submittedName>
        <fullName evidence="2">5,10-methylenetetrahydrofolate reductase</fullName>
        <ecNumber evidence="2">1.5.1.20</ecNumber>
    </submittedName>
</protein>
<organism evidence="2">
    <name type="scientific">uncultured Acetobacteraceae bacterium</name>
    <dbReference type="NCBI Taxonomy" id="169975"/>
    <lineage>
        <taxon>Bacteria</taxon>
        <taxon>Pseudomonadati</taxon>
        <taxon>Pseudomonadota</taxon>
        <taxon>Alphaproteobacteria</taxon>
        <taxon>Acetobacterales</taxon>
        <taxon>Acetobacteraceae</taxon>
        <taxon>environmental samples</taxon>
    </lineage>
</organism>
<dbReference type="EC" id="1.5.1.20" evidence="2"/>
<accession>A0A6J4JM64</accession>
<proteinExistence type="predicted"/>
<dbReference type="EMBL" id="CADCTL010000286">
    <property type="protein sequence ID" value="CAA9282239.1"/>
    <property type="molecule type" value="Genomic_DNA"/>
</dbReference>
<reference evidence="2" key="1">
    <citation type="submission" date="2020-02" db="EMBL/GenBank/DDBJ databases">
        <authorList>
            <person name="Meier V. D."/>
        </authorList>
    </citation>
    <scope>NUCLEOTIDE SEQUENCE</scope>
    <source>
        <strain evidence="2">AVDCRST_MAG04</strain>
    </source>
</reference>
<evidence type="ECO:0000256" key="1">
    <source>
        <dbReference type="SAM" id="MobiDB-lite"/>
    </source>
</evidence>
<feature type="non-terminal residue" evidence="2">
    <location>
        <position position="1"/>
    </location>
</feature>
<sequence length="255" mass="27254">GPVLSRHAATLADRAPSRRPAGAGGDARAPALLRVLPAQDGGAGGPALGLRAPLGAVAAAVRVRDLRRGRQHPGAHPRHRVAHPARDDPHAGRAPHLRGRLARRGGPGGAGLLGRRRAAHRRAAGRPAAGRGALRAASRGLCLRGRPGGGPAPHRALRDQRRRLPGGAPDRPFGRPRHRQLEAEDRRGRHPRHHAVLLRHRCVPALPGSLRGGGHHRADRPGHLPGEQHRPGEEVQRHVRRQRPWLDGPPVRRAG</sequence>
<gene>
    <name evidence="2" type="ORF">AVDCRST_MAG04-3812</name>
</gene>
<dbReference type="AlphaFoldDB" id="A0A6J4JM64"/>
<feature type="region of interest" description="Disordered" evidence="1">
    <location>
        <begin position="141"/>
        <end position="195"/>
    </location>
</feature>
<feature type="compositionally biased region" description="Basic residues" evidence="1">
    <location>
        <begin position="69"/>
        <end position="83"/>
    </location>
</feature>
<name>A0A6J4JM64_9PROT</name>
<feature type="non-terminal residue" evidence="2">
    <location>
        <position position="255"/>
    </location>
</feature>
<keyword evidence="2" id="KW-0560">Oxidoreductase</keyword>
<evidence type="ECO:0000313" key="2">
    <source>
        <dbReference type="EMBL" id="CAA9282239.1"/>
    </source>
</evidence>
<feature type="region of interest" description="Disordered" evidence="1">
    <location>
        <begin position="207"/>
        <end position="255"/>
    </location>
</feature>
<feature type="compositionally biased region" description="Low complexity" evidence="1">
    <location>
        <begin position="12"/>
        <end position="26"/>
    </location>
</feature>
<dbReference type="GO" id="GO:0004489">
    <property type="term" value="F:methylenetetrahydrofolate reductase [NAD(P)H] activity"/>
    <property type="evidence" value="ECO:0007669"/>
    <property type="project" value="UniProtKB-EC"/>
</dbReference>
<feature type="region of interest" description="Disordered" evidence="1">
    <location>
        <begin position="69"/>
        <end position="113"/>
    </location>
</feature>
<feature type="compositionally biased region" description="Basic residues" evidence="1">
    <location>
        <begin position="93"/>
        <end position="103"/>
    </location>
</feature>
<feature type="compositionally biased region" description="Basic and acidic residues" evidence="1">
    <location>
        <begin position="219"/>
        <end position="237"/>
    </location>
</feature>
<feature type="region of interest" description="Disordered" evidence="1">
    <location>
        <begin position="1"/>
        <end position="26"/>
    </location>
</feature>